<evidence type="ECO:0000313" key="2">
    <source>
        <dbReference type="Proteomes" id="UP000248054"/>
    </source>
</evidence>
<dbReference type="Proteomes" id="UP000248054">
    <property type="component" value="Unassembled WGS sequence"/>
</dbReference>
<evidence type="ECO:0000313" key="1">
    <source>
        <dbReference type="EMBL" id="PYE80457.1"/>
    </source>
</evidence>
<keyword evidence="2" id="KW-1185">Reference proteome</keyword>
<dbReference type="AlphaFoldDB" id="A0A2V4YBK8"/>
<sequence length="30" mass="3516">MRIELDLKTINNLILTFALFKSRLSSVNKH</sequence>
<organism evidence="1 2">
    <name type="scientific">Winogradskyella epiphytica</name>
    <dbReference type="NCBI Taxonomy" id="262005"/>
    <lineage>
        <taxon>Bacteria</taxon>
        <taxon>Pseudomonadati</taxon>
        <taxon>Bacteroidota</taxon>
        <taxon>Flavobacteriia</taxon>
        <taxon>Flavobacteriales</taxon>
        <taxon>Flavobacteriaceae</taxon>
        <taxon>Winogradskyella</taxon>
    </lineage>
</organism>
<name>A0A2V4YBK8_9FLAO</name>
<gene>
    <name evidence="1" type="ORF">DFQ11_10554</name>
</gene>
<proteinExistence type="predicted"/>
<accession>A0A2V4YBK8</accession>
<reference evidence="1 2" key="1">
    <citation type="submission" date="2018-06" db="EMBL/GenBank/DDBJ databases">
        <title>Genomic Encyclopedia of Type Strains, Phase III (KMG-III): the genomes of soil and plant-associated and newly described type strains.</title>
        <authorList>
            <person name="Whitman W."/>
        </authorList>
    </citation>
    <scope>NUCLEOTIDE SEQUENCE [LARGE SCALE GENOMIC DNA]</scope>
    <source>
        <strain evidence="1 2">CECT 7945</strain>
    </source>
</reference>
<comment type="caution">
    <text evidence="1">The sequence shown here is derived from an EMBL/GenBank/DDBJ whole genome shotgun (WGS) entry which is preliminary data.</text>
</comment>
<dbReference type="EMBL" id="QJTD01000005">
    <property type="protein sequence ID" value="PYE80457.1"/>
    <property type="molecule type" value="Genomic_DNA"/>
</dbReference>
<protein>
    <submittedName>
        <fullName evidence="1">Uncharacterized protein</fullName>
    </submittedName>
</protein>